<organism evidence="2 3">
    <name type="scientific">Bos mutus</name>
    <name type="common">wild yak</name>
    <dbReference type="NCBI Taxonomy" id="72004"/>
    <lineage>
        <taxon>Eukaryota</taxon>
        <taxon>Metazoa</taxon>
        <taxon>Chordata</taxon>
        <taxon>Craniata</taxon>
        <taxon>Vertebrata</taxon>
        <taxon>Euteleostomi</taxon>
        <taxon>Mammalia</taxon>
        <taxon>Eutheria</taxon>
        <taxon>Laurasiatheria</taxon>
        <taxon>Artiodactyla</taxon>
        <taxon>Ruminantia</taxon>
        <taxon>Pecora</taxon>
        <taxon>Bovidae</taxon>
        <taxon>Bovinae</taxon>
        <taxon>Bos</taxon>
    </lineage>
</organism>
<evidence type="ECO:0000313" key="3">
    <source>
        <dbReference type="Proteomes" id="UP000322234"/>
    </source>
</evidence>
<evidence type="ECO:0000256" key="1">
    <source>
        <dbReference type="SAM" id="MobiDB-lite"/>
    </source>
</evidence>
<feature type="region of interest" description="Disordered" evidence="1">
    <location>
        <begin position="1"/>
        <end position="235"/>
    </location>
</feature>
<feature type="compositionally biased region" description="Polar residues" evidence="1">
    <location>
        <begin position="220"/>
        <end position="232"/>
    </location>
</feature>
<accession>A0A6B0R2L6</accession>
<gene>
    <name evidence="2" type="ORF">E5288_WYG018669</name>
</gene>
<keyword evidence="3" id="KW-1185">Reference proteome</keyword>
<dbReference type="AlphaFoldDB" id="A0A6B0R2L6"/>
<proteinExistence type="predicted"/>
<comment type="caution">
    <text evidence="2">The sequence shown here is derived from an EMBL/GenBank/DDBJ whole genome shotgun (WGS) entry which is preliminary data.</text>
</comment>
<dbReference type="EMBL" id="VBQZ03000015">
    <property type="protein sequence ID" value="MXQ83197.1"/>
    <property type="molecule type" value="Genomic_DNA"/>
</dbReference>
<protein>
    <submittedName>
        <fullName evidence="2">Uncharacterized protein</fullName>
    </submittedName>
</protein>
<reference evidence="2" key="1">
    <citation type="submission" date="2019-10" db="EMBL/GenBank/DDBJ databases">
        <title>The sequence and de novo assembly of the wild yak genome.</title>
        <authorList>
            <person name="Liu Y."/>
        </authorList>
    </citation>
    <scope>NUCLEOTIDE SEQUENCE [LARGE SCALE GENOMIC DNA]</scope>
    <source>
        <strain evidence="2">WY2019</strain>
    </source>
</reference>
<dbReference type="Proteomes" id="UP000322234">
    <property type="component" value="Unassembled WGS sequence"/>
</dbReference>
<feature type="region of interest" description="Disordered" evidence="1">
    <location>
        <begin position="260"/>
        <end position="284"/>
    </location>
</feature>
<feature type="compositionally biased region" description="Polar residues" evidence="1">
    <location>
        <begin position="150"/>
        <end position="162"/>
    </location>
</feature>
<evidence type="ECO:0000313" key="2">
    <source>
        <dbReference type="EMBL" id="MXQ83197.1"/>
    </source>
</evidence>
<sequence>MGTPGAASPACPDGAPKPGFALRSSPSPPSSRGRRQDSSSAAFALKVGDASQRVQNHKAQKENKEKTLQNMALPETAQGSAPGAASRLHSTGGKGKYKRPQRSICPERTCGSQPGPELTCGSQPGPEHTCGSQAGPERTCGSQAGPERTCGSQPGSERTCGSQAGPERTCGSQAGPERTCGSQPGPERTCGSQPGPECTCGSQAGPERTCGSQAGPECTCGSQPGSERTCGSQAGPELTCGSKAGCSKLAVSWGLHQTTHLPLRSHQPSKVPGDLGPLTTPQEA</sequence>
<name>A0A6B0R2L6_9CETA</name>